<keyword evidence="3" id="KW-1185">Reference proteome</keyword>
<keyword evidence="2" id="KW-0695">RNA-directed DNA polymerase</keyword>
<dbReference type="PANTHER" id="PTHR34047">
    <property type="entry name" value="NUCLEAR INTRON MATURASE 1, MITOCHONDRIAL-RELATED"/>
    <property type="match status" value="1"/>
</dbReference>
<evidence type="ECO:0000313" key="2">
    <source>
        <dbReference type="EMBL" id="MET3617786.1"/>
    </source>
</evidence>
<dbReference type="InterPro" id="IPR013597">
    <property type="entry name" value="Mat_intron_G2"/>
</dbReference>
<accession>A0ABV2JBZ2</accession>
<dbReference type="PROSITE" id="PS50878">
    <property type="entry name" value="RT_POL"/>
    <property type="match status" value="1"/>
</dbReference>
<dbReference type="InterPro" id="IPR051083">
    <property type="entry name" value="GrpII_Intron_Splice-Mob/Def"/>
</dbReference>
<gene>
    <name evidence="2" type="ORF">ABID14_001420</name>
</gene>
<name>A0ABV2JBZ2_9FIRM</name>
<sequence length="436" mass="50948">MKLINKISSLKNLESAMKKVKSNKGAPGIDKKTVYELNVYFSKNFKEIQKSINEMSYKPRPVKRVYIPKDNGKKRPLGTPIVIDRVVQQAVAQQLISIYEPVFSNHSHGFRPDKSCYTAMKEVLNYLNDGYEWVIDLYISKFFDTVNQDKLISILREQTNDKATLNLIRKFMRAGVLENGKICKTTEGTPQGSPLSPVLSNIYLDKLDKELEIRGLNFVRYADDCNIFVRSEMAADRVMKSISSWLERKLFLKINASKIKVVRPMKSEFLGFTFWKDKDQWKCRPSKKSKRKLYDKVKEILKRNKANAKPLSQIFRKLNQVIRGWINYYSIGNMNKFIKEFGQWLRHKVRVVILKQWKLPRTIYKNLTILKDILKSNISDEEIFKVANTRKGWYAQATGNVTNYLLSPKILSIPNKEREREGLLNPAQYYLRKCKC</sequence>
<dbReference type="NCBIfam" id="TIGR04416">
    <property type="entry name" value="group_II_RT_mat"/>
    <property type="match status" value="1"/>
</dbReference>
<dbReference type="GO" id="GO:0003964">
    <property type="term" value="F:RNA-directed DNA polymerase activity"/>
    <property type="evidence" value="ECO:0007669"/>
    <property type="project" value="UniProtKB-KW"/>
</dbReference>
<keyword evidence="2" id="KW-0808">Transferase</keyword>
<dbReference type="Pfam" id="PF00078">
    <property type="entry name" value="RVT_1"/>
    <property type="match status" value="1"/>
</dbReference>
<dbReference type="RefSeq" id="WP_354368554.1">
    <property type="nucleotide sequence ID" value="NZ_JBEPMA010000008.1"/>
</dbReference>
<dbReference type="Proteomes" id="UP001549162">
    <property type="component" value="Unassembled WGS sequence"/>
</dbReference>
<organism evidence="2 3">
    <name type="scientific">Peptoniphilus olsenii</name>
    <dbReference type="NCBI Taxonomy" id="411570"/>
    <lineage>
        <taxon>Bacteria</taxon>
        <taxon>Bacillati</taxon>
        <taxon>Bacillota</taxon>
        <taxon>Tissierellia</taxon>
        <taxon>Tissierellales</taxon>
        <taxon>Peptoniphilaceae</taxon>
        <taxon>Peptoniphilus</taxon>
    </lineage>
</organism>
<evidence type="ECO:0000259" key="1">
    <source>
        <dbReference type="PROSITE" id="PS50878"/>
    </source>
</evidence>
<evidence type="ECO:0000313" key="3">
    <source>
        <dbReference type="Proteomes" id="UP001549162"/>
    </source>
</evidence>
<dbReference type="CDD" id="cd01651">
    <property type="entry name" value="RT_G2_intron"/>
    <property type="match status" value="1"/>
</dbReference>
<dbReference type="Pfam" id="PF08388">
    <property type="entry name" value="GIIM"/>
    <property type="match status" value="1"/>
</dbReference>
<dbReference type="InterPro" id="IPR043502">
    <property type="entry name" value="DNA/RNA_pol_sf"/>
</dbReference>
<keyword evidence="2" id="KW-0548">Nucleotidyltransferase</keyword>
<dbReference type="SUPFAM" id="SSF56672">
    <property type="entry name" value="DNA/RNA polymerases"/>
    <property type="match status" value="1"/>
</dbReference>
<feature type="domain" description="Reverse transcriptase" evidence="1">
    <location>
        <begin position="48"/>
        <end position="274"/>
    </location>
</feature>
<dbReference type="InterPro" id="IPR030931">
    <property type="entry name" value="Group_II_RT_mat"/>
</dbReference>
<comment type="caution">
    <text evidence="2">The sequence shown here is derived from an EMBL/GenBank/DDBJ whole genome shotgun (WGS) entry which is preliminary data.</text>
</comment>
<dbReference type="InterPro" id="IPR000477">
    <property type="entry name" value="RT_dom"/>
</dbReference>
<dbReference type="EMBL" id="JBEPMA010000008">
    <property type="protein sequence ID" value="MET3617786.1"/>
    <property type="molecule type" value="Genomic_DNA"/>
</dbReference>
<proteinExistence type="predicted"/>
<reference evidence="2 3" key="1">
    <citation type="submission" date="2024-06" db="EMBL/GenBank/DDBJ databases">
        <title>Genomic Encyclopedia of Type Strains, Phase IV (KMG-IV): sequencing the most valuable type-strain genomes for metagenomic binning, comparative biology and taxonomic classification.</title>
        <authorList>
            <person name="Goeker M."/>
        </authorList>
    </citation>
    <scope>NUCLEOTIDE SEQUENCE [LARGE SCALE GENOMIC DNA]</scope>
    <source>
        <strain evidence="2 3">DSM 21460</strain>
    </source>
</reference>
<dbReference type="PANTHER" id="PTHR34047:SF8">
    <property type="entry name" value="PROTEIN YKFC"/>
    <property type="match status" value="1"/>
</dbReference>
<protein>
    <submittedName>
        <fullName evidence="2">Group II intron reverse transcriptase/maturase</fullName>
    </submittedName>
</protein>